<reference evidence="2 3" key="1">
    <citation type="journal article" date="2011" name="Proc. Natl. Acad. Sci. U.S.A.">
        <title>Genome and transcriptome analyses of the mountain pine beetle-fungal symbiont Grosmannia clavigera, a lodgepole pine pathogen.</title>
        <authorList>
            <person name="DiGuistini S."/>
            <person name="Wang Y."/>
            <person name="Liao N.Y."/>
            <person name="Taylor G."/>
            <person name="Tanguay P."/>
            <person name="Feau N."/>
            <person name="Henrissat B."/>
            <person name="Chan S.K."/>
            <person name="Hesse-Orce U."/>
            <person name="Alamouti S.M."/>
            <person name="Tsui C.K.M."/>
            <person name="Docking R.T."/>
            <person name="Levasseur A."/>
            <person name="Haridas S."/>
            <person name="Robertson G."/>
            <person name="Birol I."/>
            <person name="Holt R.A."/>
            <person name="Marra M.A."/>
            <person name="Hamelin R.C."/>
            <person name="Hirst M."/>
            <person name="Jones S.J.M."/>
            <person name="Bohlmann J."/>
            <person name="Breuil C."/>
        </authorList>
    </citation>
    <scope>NUCLEOTIDE SEQUENCE [LARGE SCALE GENOMIC DNA]</scope>
    <source>
        <strain evidence="3">kw1407 / UAMH 11150</strain>
    </source>
</reference>
<accession>F0XKA8</accession>
<dbReference type="HOGENOM" id="CLU_1669554_0_0_1"/>
<keyword evidence="3" id="KW-1185">Reference proteome</keyword>
<name>F0XKA8_GROCL</name>
<dbReference type="RefSeq" id="XP_014171399.1">
    <property type="nucleotide sequence ID" value="XM_014315924.1"/>
</dbReference>
<dbReference type="Pfam" id="PF07687">
    <property type="entry name" value="M20_dimer"/>
    <property type="match status" value="1"/>
</dbReference>
<dbReference type="InParanoid" id="F0XKA8"/>
<dbReference type="EMBL" id="GL629787">
    <property type="protein sequence ID" value="EFX01917.1"/>
    <property type="molecule type" value="Genomic_DNA"/>
</dbReference>
<dbReference type="Gene3D" id="3.30.70.360">
    <property type="match status" value="1"/>
</dbReference>
<protein>
    <submittedName>
        <fullName evidence="2">Peptidase</fullName>
    </submittedName>
</protein>
<dbReference type="AlphaFoldDB" id="F0XKA8"/>
<dbReference type="GeneID" id="25978259"/>
<dbReference type="InterPro" id="IPR036264">
    <property type="entry name" value="Bact_exopeptidase_dim_dom"/>
</dbReference>
<evidence type="ECO:0000313" key="2">
    <source>
        <dbReference type="EMBL" id="EFX01917.1"/>
    </source>
</evidence>
<dbReference type="eggNOG" id="KOG2275">
    <property type="taxonomic scope" value="Eukaryota"/>
</dbReference>
<evidence type="ECO:0000259" key="1">
    <source>
        <dbReference type="Pfam" id="PF07687"/>
    </source>
</evidence>
<dbReference type="SUPFAM" id="SSF55031">
    <property type="entry name" value="Bacterial exopeptidase dimerisation domain"/>
    <property type="match status" value="1"/>
</dbReference>
<gene>
    <name evidence="2" type="ORF">CMQ_4988</name>
</gene>
<organism evidence="3">
    <name type="scientific">Grosmannia clavigera (strain kw1407 / UAMH 11150)</name>
    <name type="common">Blue stain fungus</name>
    <name type="synonym">Graphiocladiella clavigera</name>
    <dbReference type="NCBI Taxonomy" id="655863"/>
    <lineage>
        <taxon>Eukaryota</taxon>
        <taxon>Fungi</taxon>
        <taxon>Dikarya</taxon>
        <taxon>Ascomycota</taxon>
        <taxon>Pezizomycotina</taxon>
        <taxon>Sordariomycetes</taxon>
        <taxon>Sordariomycetidae</taxon>
        <taxon>Ophiostomatales</taxon>
        <taxon>Ophiostomataceae</taxon>
        <taxon>Leptographium</taxon>
    </lineage>
</organism>
<dbReference type="STRING" id="655863.F0XKA8"/>
<dbReference type="Proteomes" id="UP000007796">
    <property type="component" value="Unassembled WGS sequence"/>
</dbReference>
<proteinExistence type="predicted"/>
<evidence type="ECO:0000313" key="3">
    <source>
        <dbReference type="Proteomes" id="UP000007796"/>
    </source>
</evidence>
<dbReference type="OrthoDB" id="10059875at2759"/>
<feature type="domain" description="Peptidase M20 dimerisation" evidence="1">
    <location>
        <begin position="15"/>
        <end position="65"/>
    </location>
</feature>
<sequence>MRHVIEAIMGPGAAAIVTRPTVNVGPIRSGPEVNVISDACIFVLDMRLSAGLVRDWVLALIYALILQYDDAWVKLVVQEASSNSASYSTLDYPMAALLPDNSKLVAPGADKPLAVPSMRTVDYKHHRYTDISAYVYGCSPHTSKDDCSVIEQRRSQEG</sequence>
<dbReference type="InterPro" id="IPR011650">
    <property type="entry name" value="Peptidase_M20_dimer"/>
</dbReference>